<dbReference type="EMBL" id="SACK01000008">
    <property type="protein sequence ID" value="RVT98429.1"/>
    <property type="molecule type" value="Genomic_DNA"/>
</dbReference>
<evidence type="ECO:0000256" key="1">
    <source>
        <dbReference type="SAM" id="SignalP"/>
    </source>
</evidence>
<name>A0A3S2UK71_9SPHI</name>
<dbReference type="Proteomes" id="UP000282759">
    <property type="component" value="Unassembled WGS sequence"/>
</dbReference>
<dbReference type="Pfam" id="PF09917">
    <property type="entry name" value="DUF2147"/>
    <property type="match status" value="1"/>
</dbReference>
<protein>
    <submittedName>
        <fullName evidence="3">DUF2147 domain-containing protein</fullName>
    </submittedName>
</protein>
<evidence type="ECO:0000313" key="4">
    <source>
        <dbReference type="Proteomes" id="UP000282759"/>
    </source>
</evidence>
<feature type="domain" description="DUF2147" evidence="2">
    <location>
        <begin position="38"/>
        <end position="154"/>
    </location>
</feature>
<organism evidence="3 4">
    <name type="scientific">Mucilaginibacter limnophilus</name>
    <dbReference type="NCBI Taxonomy" id="1932778"/>
    <lineage>
        <taxon>Bacteria</taxon>
        <taxon>Pseudomonadati</taxon>
        <taxon>Bacteroidota</taxon>
        <taxon>Sphingobacteriia</taxon>
        <taxon>Sphingobacteriales</taxon>
        <taxon>Sphingobacteriaceae</taxon>
        <taxon>Mucilaginibacter</taxon>
    </lineage>
</organism>
<dbReference type="InterPro" id="IPR019223">
    <property type="entry name" value="DUF2147"/>
</dbReference>
<dbReference type="OrthoDB" id="9814399at2"/>
<dbReference type="Gene3D" id="2.40.128.520">
    <property type="match status" value="1"/>
</dbReference>
<reference evidence="3 4" key="1">
    <citation type="submission" date="2019-01" db="EMBL/GenBank/DDBJ databases">
        <authorList>
            <person name="Chen W.-M."/>
        </authorList>
    </citation>
    <scope>NUCLEOTIDE SEQUENCE [LARGE SCALE GENOMIC DNA]</scope>
    <source>
        <strain evidence="3 4">YBJ-36</strain>
    </source>
</reference>
<evidence type="ECO:0000259" key="2">
    <source>
        <dbReference type="Pfam" id="PF09917"/>
    </source>
</evidence>
<proteinExistence type="predicted"/>
<accession>A0A3S2UK71</accession>
<sequence>MSFAPAKNYKFYVVLLAALLMTIGVFAQSVPAREQICGKWENEDKSLRIHIFTENNDFLAKIIWFSDTEGKPMSYWKDKRNPDPALRNRRILGMSILSGLKYDAKKNTWEDGKVYDSRHGKTWNASAKISPKGLLKVRGYWHFKWIGKTMTFHRIP</sequence>
<dbReference type="AlphaFoldDB" id="A0A3S2UK71"/>
<gene>
    <name evidence="3" type="ORF">EOD41_16690</name>
</gene>
<feature type="signal peptide" evidence="1">
    <location>
        <begin position="1"/>
        <end position="27"/>
    </location>
</feature>
<feature type="chain" id="PRO_5018553415" evidence="1">
    <location>
        <begin position="28"/>
        <end position="156"/>
    </location>
</feature>
<evidence type="ECO:0000313" key="3">
    <source>
        <dbReference type="EMBL" id="RVT98429.1"/>
    </source>
</evidence>
<comment type="caution">
    <text evidence="3">The sequence shown here is derived from an EMBL/GenBank/DDBJ whole genome shotgun (WGS) entry which is preliminary data.</text>
</comment>
<dbReference type="RefSeq" id="WP_127707014.1">
    <property type="nucleotide sequence ID" value="NZ_SACK01000008.1"/>
</dbReference>
<keyword evidence="1" id="KW-0732">Signal</keyword>
<dbReference type="PANTHER" id="PTHR36919">
    <property type="entry name" value="BLR1215 PROTEIN"/>
    <property type="match status" value="1"/>
</dbReference>
<keyword evidence="4" id="KW-1185">Reference proteome</keyword>
<dbReference type="PANTHER" id="PTHR36919:SF2">
    <property type="entry name" value="BLL6627 PROTEIN"/>
    <property type="match status" value="1"/>
</dbReference>